<dbReference type="PANTHER" id="PTHR43481">
    <property type="entry name" value="FRUCTOSE-1-PHOSPHATE PHOSPHATASE"/>
    <property type="match status" value="1"/>
</dbReference>
<dbReference type="NCBIfam" id="TIGR01509">
    <property type="entry name" value="HAD-SF-IA-v3"/>
    <property type="match status" value="1"/>
</dbReference>
<dbReference type="InterPro" id="IPR051806">
    <property type="entry name" value="HAD-like_SPP"/>
</dbReference>
<proteinExistence type="predicted"/>
<dbReference type="EMBL" id="JBHSWJ010000002">
    <property type="protein sequence ID" value="MFC6712675.1"/>
    <property type="molecule type" value="Genomic_DNA"/>
</dbReference>
<dbReference type="Gene3D" id="3.40.50.1000">
    <property type="entry name" value="HAD superfamily/HAD-like"/>
    <property type="match status" value="1"/>
</dbReference>
<dbReference type="Gene3D" id="1.10.150.240">
    <property type="entry name" value="Putative phosphatase, domain 2"/>
    <property type="match status" value="1"/>
</dbReference>
<gene>
    <name evidence="1" type="ORF">ACFQBT_01940</name>
</gene>
<dbReference type="PRINTS" id="PR00413">
    <property type="entry name" value="HADHALOGNASE"/>
</dbReference>
<reference evidence="2" key="1">
    <citation type="journal article" date="2019" name="Int. J. Syst. Evol. Microbiol.">
        <title>The Global Catalogue of Microorganisms (GCM) 10K type strain sequencing project: providing services to taxonomists for standard genome sequencing and annotation.</title>
        <authorList>
            <consortium name="The Broad Institute Genomics Platform"/>
            <consortium name="The Broad Institute Genome Sequencing Center for Infectious Disease"/>
            <person name="Wu L."/>
            <person name="Ma J."/>
        </authorList>
    </citation>
    <scope>NUCLEOTIDE SEQUENCE [LARGE SCALE GENOMIC DNA]</scope>
    <source>
        <strain evidence="2">NBRC 106593</strain>
    </source>
</reference>
<accession>A0ABW2ANN2</accession>
<dbReference type="Pfam" id="PF00702">
    <property type="entry name" value="Hydrolase"/>
    <property type="match status" value="1"/>
</dbReference>
<evidence type="ECO:0000313" key="1">
    <source>
        <dbReference type="EMBL" id="MFC6712675.1"/>
    </source>
</evidence>
<dbReference type="Proteomes" id="UP001596356">
    <property type="component" value="Unassembled WGS sequence"/>
</dbReference>
<dbReference type="GO" id="GO:0016787">
    <property type="term" value="F:hydrolase activity"/>
    <property type="evidence" value="ECO:0007669"/>
    <property type="project" value="UniProtKB-KW"/>
</dbReference>
<sequence length="186" mass="19219">MALGPGELPRPPDWQRGKQRISQYAADHGDSVDAGAVHATKSSLFQGALADGVRARPGVVDSVRAAREAGWRVALVTTTARENLDALFDGLGGELTADDFDVIVDSGSVSEGKPDPAAYEYALETLGEDPAAAVAVEDNVGGVAAARAAGVSVFAFPNENTREHDFGAVETIDVLVPADLGVSFDA</sequence>
<protein>
    <submittedName>
        <fullName evidence="1">HAD family hydrolase</fullName>
    </submittedName>
</protein>
<name>A0ABW2ANN2_9MICO</name>
<dbReference type="InterPro" id="IPR023198">
    <property type="entry name" value="PGP-like_dom2"/>
</dbReference>
<organism evidence="1 2">
    <name type="scientific">Branchiibius cervicis</name>
    <dbReference type="NCBI Taxonomy" id="908252"/>
    <lineage>
        <taxon>Bacteria</taxon>
        <taxon>Bacillati</taxon>
        <taxon>Actinomycetota</taxon>
        <taxon>Actinomycetes</taxon>
        <taxon>Micrococcales</taxon>
        <taxon>Dermacoccaceae</taxon>
        <taxon>Branchiibius</taxon>
    </lineage>
</organism>
<dbReference type="PANTHER" id="PTHR43481:SF4">
    <property type="entry name" value="GLYCEROL-1-PHOSPHATE PHOSPHOHYDROLASE 1-RELATED"/>
    <property type="match status" value="1"/>
</dbReference>
<dbReference type="InterPro" id="IPR023214">
    <property type="entry name" value="HAD_sf"/>
</dbReference>
<dbReference type="InterPro" id="IPR006439">
    <property type="entry name" value="HAD-SF_hydro_IA"/>
</dbReference>
<evidence type="ECO:0000313" key="2">
    <source>
        <dbReference type="Proteomes" id="UP001596356"/>
    </source>
</evidence>
<keyword evidence="1" id="KW-0378">Hydrolase</keyword>
<dbReference type="RefSeq" id="WP_377820146.1">
    <property type="nucleotide sequence ID" value="NZ_JBHSWJ010000002.1"/>
</dbReference>
<keyword evidence="2" id="KW-1185">Reference proteome</keyword>
<dbReference type="SUPFAM" id="SSF56784">
    <property type="entry name" value="HAD-like"/>
    <property type="match status" value="1"/>
</dbReference>
<dbReference type="InterPro" id="IPR036412">
    <property type="entry name" value="HAD-like_sf"/>
</dbReference>
<comment type="caution">
    <text evidence="1">The sequence shown here is derived from an EMBL/GenBank/DDBJ whole genome shotgun (WGS) entry which is preliminary data.</text>
</comment>